<dbReference type="Proteomes" id="UP000193920">
    <property type="component" value="Unassembled WGS sequence"/>
</dbReference>
<dbReference type="InterPro" id="IPR050114">
    <property type="entry name" value="UPF0173_UPF0282_UlaG_hydrolase"/>
</dbReference>
<accession>A0A1Y2BQF3</accession>
<sequence>MVNVTWLGHAAFMFKHNGFTFLIDPFLANPNCPIKGIPTGIDAILITHGHSDHIGSTVEILKANPNCKVYTNVEIATYLSKKANSNNVVGFNKGGTISIGGGFNVTMVDALHSSDIDTEDGILPGGTPAGFVVKGNDISFYFSGDTDVFSDMAIINDIYQPKYAFLCIGDFYTMGPVQAAYSINKFLTSVKTAIPMHFGTFPALTGTPEEFEKHIKTDTKVLTLKFGSSYDM</sequence>
<dbReference type="EMBL" id="MCOG01000145">
    <property type="protein sequence ID" value="ORY36974.1"/>
    <property type="molecule type" value="Genomic_DNA"/>
</dbReference>
<feature type="domain" description="Metallo-beta-lactamase" evidence="2">
    <location>
        <begin position="8"/>
        <end position="197"/>
    </location>
</feature>
<dbReference type="InterPro" id="IPR001279">
    <property type="entry name" value="Metallo-B-lactamas"/>
</dbReference>
<dbReference type="PANTHER" id="PTHR43546:SF3">
    <property type="entry name" value="UPF0173 METAL-DEPENDENT HYDROLASE MJ1163"/>
    <property type="match status" value="1"/>
</dbReference>
<dbReference type="InterPro" id="IPR036866">
    <property type="entry name" value="RibonucZ/Hydroxyglut_hydro"/>
</dbReference>
<dbReference type="InterPro" id="IPR022877">
    <property type="entry name" value="UPF0173"/>
</dbReference>
<dbReference type="NCBIfam" id="NF001911">
    <property type="entry name" value="PRK00685.1"/>
    <property type="match status" value="1"/>
</dbReference>
<protein>
    <submittedName>
        <fullName evidence="3">Metallo-hydrolase/oxidoreductase</fullName>
    </submittedName>
</protein>
<dbReference type="Gene3D" id="3.60.15.10">
    <property type="entry name" value="Ribonuclease Z/Hydroxyacylglutathione hydrolase-like"/>
    <property type="match status" value="1"/>
</dbReference>
<organism evidence="3 4">
    <name type="scientific">Neocallimastix californiae</name>
    <dbReference type="NCBI Taxonomy" id="1754190"/>
    <lineage>
        <taxon>Eukaryota</taxon>
        <taxon>Fungi</taxon>
        <taxon>Fungi incertae sedis</taxon>
        <taxon>Chytridiomycota</taxon>
        <taxon>Chytridiomycota incertae sedis</taxon>
        <taxon>Neocallimastigomycetes</taxon>
        <taxon>Neocallimastigales</taxon>
        <taxon>Neocallimastigaceae</taxon>
        <taxon>Neocallimastix</taxon>
    </lineage>
</organism>
<evidence type="ECO:0000313" key="4">
    <source>
        <dbReference type="Proteomes" id="UP000193920"/>
    </source>
</evidence>
<dbReference type="HAMAP" id="MF_00457">
    <property type="entry name" value="UPF0173"/>
    <property type="match status" value="1"/>
</dbReference>
<comment type="caution">
    <text evidence="3">The sequence shown here is derived from an EMBL/GenBank/DDBJ whole genome shotgun (WGS) entry which is preliminary data.</text>
</comment>
<gene>
    <name evidence="3" type="ORF">LY90DRAFT_672945</name>
</gene>
<keyword evidence="1 3" id="KW-0378">Hydrolase</keyword>
<dbReference type="Pfam" id="PF12706">
    <property type="entry name" value="Lactamase_B_2"/>
    <property type="match status" value="1"/>
</dbReference>
<dbReference type="GO" id="GO:0016787">
    <property type="term" value="F:hydrolase activity"/>
    <property type="evidence" value="ECO:0007669"/>
    <property type="project" value="UniProtKB-KW"/>
</dbReference>
<evidence type="ECO:0000259" key="2">
    <source>
        <dbReference type="SMART" id="SM00849"/>
    </source>
</evidence>
<dbReference type="SUPFAM" id="SSF56281">
    <property type="entry name" value="Metallo-hydrolase/oxidoreductase"/>
    <property type="match status" value="1"/>
</dbReference>
<dbReference type="OrthoDB" id="17458at2759"/>
<dbReference type="SMART" id="SM00849">
    <property type="entry name" value="Lactamase_B"/>
    <property type="match status" value="1"/>
</dbReference>
<reference evidence="3 4" key="1">
    <citation type="submission" date="2016-08" db="EMBL/GenBank/DDBJ databases">
        <title>A Parts List for Fungal Cellulosomes Revealed by Comparative Genomics.</title>
        <authorList>
            <consortium name="DOE Joint Genome Institute"/>
            <person name="Haitjema C.H."/>
            <person name="Gilmore S.P."/>
            <person name="Henske J.K."/>
            <person name="Solomon K.V."/>
            <person name="De Groot R."/>
            <person name="Kuo A."/>
            <person name="Mondo S.J."/>
            <person name="Salamov A.A."/>
            <person name="Labutti K."/>
            <person name="Zhao Z."/>
            <person name="Chiniquy J."/>
            <person name="Barry K."/>
            <person name="Brewer H.M."/>
            <person name="Purvine S.O."/>
            <person name="Wright A.T."/>
            <person name="Boxma B."/>
            <person name="Van Alen T."/>
            <person name="Hackstein J.H."/>
            <person name="Baker S.E."/>
            <person name="Grigoriev I.V."/>
            <person name="O'Malley M.A."/>
        </authorList>
    </citation>
    <scope>NUCLEOTIDE SEQUENCE [LARGE SCALE GENOMIC DNA]</scope>
    <source>
        <strain evidence="3 4">G1</strain>
    </source>
</reference>
<dbReference type="AlphaFoldDB" id="A0A1Y2BQF3"/>
<proteinExistence type="inferred from homology"/>
<dbReference type="PANTHER" id="PTHR43546">
    <property type="entry name" value="UPF0173 METAL-DEPENDENT HYDROLASE MJ1163-RELATED"/>
    <property type="match status" value="1"/>
</dbReference>
<evidence type="ECO:0000256" key="1">
    <source>
        <dbReference type="ARBA" id="ARBA00022801"/>
    </source>
</evidence>
<dbReference type="STRING" id="1754190.A0A1Y2BQF3"/>
<evidence type="ECO:0000313" key="3">
    <source>
        <dbReference type="EMBL" id="ORY36974.1"/>
    </source>
</evidence>
<keyword evidence="4" id="KW-1185">Reference proteome</keyword>
<name>A0A1Y2BQF3_9FUNG</name>